<sequence>MARPKLGDSESKRLQMVITEDELRAIGQWQHENGVPSKSEAIRRLVQIGLRATRALPTITADVAEVLDMTSAAIEIPEEVFAETSVGAEADQYKVDREIASRLFDAVNFAFNRQIEAQDNLFHLLVEIAQFTNNKEFADAVRLADEEATSEVPNEAVLQAIGASREVQIKYWRKRRDEIRAKREERK</sequence>
<proteinExistence type="predicted"/>
<organism evidence="1 2">
    <name type="scientific">Rhizobium sophoriradicis</name>
    <dbReference type="NCBI Taxonomy" id="1535245"/>
    <lineage>
        <taxon>Bacteria</taxon>
        <taxon>Pseudomonadati</taxon>
        <taxon>Pseudomonadota</taxon>
        <taxon>Alphaproteobacteria</taxon>
        <taxon>Hyphomicrobiales</taxon>
        <taxon>Rhizobiaceae</taxon>
        <taxon>Rhizobium/Agrobacterium group</taxon>
        <taxon>Rhizobium</taxon>
    </lineage>
</organism>
<evidence type="ECO:0000313" key="1">
    <source>
        <dbReference type="EMBL" id="PCK77870.1"/>
    </source>
</evidence>
<evidence type="ECO:0008006" key="3">
    <source>
        <dbReference type="Google" id="ProtNLM"/>
    </source>
</evidence>
<keyword evidence="2" id="KW-1185">Reference proteome</keyword>
<comment type="caution">
    <text evidence="1">The sequence shown here is derived from an EMBL/GenBank/DDBJ whole genome shotgun (WGS) entry which is preliminary data.</text>
</comment>
<dbReference type="EMBL" id="NXDM01000035">
    <property type="protein sequence ID" value="PCK77870.1"/>
    <property type="molecule type" value="Genomic_DNA"/>
</dbReference>
<accession>A0A2A5KLE1</accession>
<dbReference type="Proteomes" id="UP000218807">
    <property type="component" value="Unassembled WGS sequence"/>
</dbReference>
<dbReference type="AlphaFoldDB" id="A0A2A5KLE1"/>
<evidence type="ECO:0000313" key="2">
    <source>
        <dbReference type="Proteomes" id="UP000218807"/>
    </source>
</evidence>
<dbReference type="RefSeq" id="WP_096764616.1">
    <property type="nucleotide sequence ID" value="NZ_NXDM01000035.1"/>
</dbReference>
<name>A0A2A5KLE1_9HYPH</name>
<protein>
    <recommendedName>
        <fullName evidence="3">Ribbon-helix-helix protein CopG domain-containing protein</fullName>
    </recommendedName>
</protein>
<gene>
    <name evidence="1" type="ORF">CPT34_27790</name>
</gene>
<reference evidence="1 2" key="1">
    <citation type="submission" date="2017-09" db="EMBL/GenBank/DDBJ databases">
        <title>Comparative genomics of rhizobia isolated from Phaseolus vulgaris in China.</title>
        <authorList>
            <person name="Tong W."/>
        </authorList>
    </citation>
    <scope>NUCLEOTIDE SEQUENCE [LARGE SCALE GENOMIC DNA]</scope>
    <source>
        <strain evidence="1 2">L101</strain>
    </source>
</reference>